<reference evidence="2" key="2">
    <citation type="submission" date="2015-01" db="EMBL/GenBank/DDBJ databases">
        <title>Evolutionary Origins and Diversification of the Mycorrhizal Mutualists.</title>
        <authorList>
            <consortium name="DOE Joint Genome Institute"/>
            <consortium name="Mycorrhizal Genomics Consortium"/>
            <person name="Kohler A."/>
            <person name="Kuo A."/>
            <person name="Nagy L.G."/>
            <person name="Floudas D."/>
            <person name="Copeland A."/>
            <person name="Barry K.W."/>
            <person name="Cichocki N."/>
            <person name="Veneault-Fourrey C."/>
            <person name="LaButti K."/>
            <person name="Lindquist E.A."/>
            <person name="Lipzen A."/>
            <person name="Lundell T."/>
            <person name="Morin E."/>
            <person name="Murat C."/>
            <person name="Riley R."/>
            <person name="Ohm R."/>
            <person name="Sun H."/>
            <person name="Tunlid A."/>
            <person name="Henrissat B."/>
            <person name="Grigoriev I.V."/>
            <person name="Hibbett D.S."/>
            <person name="Martin F."/>
        </authorList>
    </citation>
    <scope>NUCLEOTIDE SEQUENCE [LARGE SCALE GENOMIC DNA]</scope>
    <source>
        <strain evidence="2">ATCC 200175</strain>
    </source>
</reference>
<organism evidence="1 2">
    <name type="scientific">Paxillus involutus ATCC 200175</name>
    <dbReference type="NCBI Taxonomy" id="664439"/>
    <lineage>
        <taxon>Eukaryota</taxon>
        <taxon>Fungi</taxon>
        <taxon>Dikarya</taxon>
        <taxon>Basidiomycota</taxon>
        <taxon>Agaricomycotina</taxon>
        <taxon>Agaricomycetes</taxon>
        <taxon>Agaricomycetidae</taxon>
        <taxon>Boletales</taxon>
        <taxon>Paxilineae</taxon>
        <taxon>Paxillaceae</taxon>
        <taxon>Paxillus</taxon>
    </lineage>
</organism>
<feature type="non-terminal residue" evidence="1">
    <location>
        <position position="60"/>
    </location>
</feature>
<evidence type="ECO:0000313" key="2">
    <source>
        <dbReference type="Proteomes" id="UP000053647"/>
    </source>
</evidence>
<dbReference type="Proteomes" id="UP000053647">
    <property type="component" value="Unassembled WGS sequence"/>
</dbReference>
<sequence length="60" mass="6791">HNHGCRHDPALNNGPRAKWIKNLTQNRLSTFLGGHFEDVNLSSVLFIHKVDGPEFVDLQV</sequence>
<dbReference type="HOGENOM" id="CLU_2948171_0_0_1"/>
<dbReference type="OrthoDB" id="3229398at2759"/>
<proteinExistence type="predicted"/>
<evidence type="ECO:0000313" key="1">
    <source>
        <dbReference type="EMBL" id="KIJ12350.1"/>
    </source>
</evidence>
<feature type="non-terminal residue" evidence="1">
    <location>
        <position position="1"/>
    </location>
</feature>
<dbReference type="EMBL" id="KN819365">
    <property type="protein sequence ID" value="KIJ12350.1"/>
    <property type="molecule type" value="Genomic_DNA"/>
</dbReference>
<protein>
    <submittedName>
        <fullName evidence="1">Uncharacterized protein</fullName>
    </submittedName>
</protein>
<gene>
    <name evidence="1" type="ORF">PAXINDRAFT_57198</name>
</gene>
<keyword evidence="2" id="KW-1185">Reference proteome</keyword>
<name>A0A0C9T9P6_PAXIN</name>
<dbReference type="AlphaFoldDB" id="A0A0C9T9P6"/>
<accession>A0A0C9T9P6</accession>
<reference evidence="1 2" key="1">
    <citation type="submission" date="2014-06" db="EMBL/GenBank/DDBJ databases">
        <authorList>
            <consortium name="DOE Joint Genome Institute"/>
            <person name="Kuo A."/>
            <person name="Kohler A."/>
            <person name="Nagy L.G."/>
            <person name="Floudas D."/>
            <person name="Copeland A."/>
            <person name="Barry K.W."/>
            <person name="Cichocki N."/>
            <person name="Veneault-Fourrey C."/>
            <person name="LaButti K."/>
            <person name="Lindquist E.A."/>
            <person name="Lipzen A."/>
            <person name="Lundell T."/>
            <person name="Morin E."/>
            <person name="Murat C."/>
            <person name="Sun H."/>
            <person name="Tunlid A."/>
            <person name="Henrissat B."/>
            <person name="Grigoriev I.V."/>
            <person name="Hibbett D.S."/>
            <person name="Martin F."/>
            <person name="Nordberg H.P."/>
            <person name="Cantor M.N."/>
            <person name="Hua S.X."/>
        </authorList>
    </citation>
    <scope>NUCLEOTIDE SEQUENCE [LARGE SCALE GENOMIC DNA]</scope>
    <source>
        <strain evidence="1 2">ATCC 200175</strain>
    </source>
</reference>